<dbReference type="PROSITE" id="PS51257">
    <property type="entry name" value="PROKAR_LIPOPROTEIN"/>
    <property type="match status" value="1"/>
</dbReference>
<accession>A0ABM7P3Z8</accession>
<dbReference type="Proteomes" id="UP001053296">
    <property type="component" value="Chromosome"/>
</dbReference>
<dbReference type="RefSeq" id="WP_229593965.1">
    <property type="nucleotide sequence ID" value="NZ_AP024485.1"/>
</dbReference>
<gene>
    <name evidence="1" type="ORF">PSDVSF_08150</name>
</gene>
<organism evidence="1 2">
    <name type="scientific">Pseudodesulfovibrio sediminis</name>
    <dbReference type="NCBI Taxonomy" id="2810563"/>
    <lineage>
        <taxon>Bacteria</taxon>
        <taxon>Pseudomonadati</taxon>
        <taxon>Thermodesulfobacteriota</taxon>
        <taxon>Desulfovibrionia</taxon>
        <taxon>Desulfovibrionales</taxon>
        <taxon>Desulfovibrionaceae</taxon>
    </lineage>
</organism>
<protein>
    <recommendedName>
        <fullName evidence="3">Lipoprotein</fullName>
    </recommendedName>
</protein>
<evidence type="ECO:0008006" key="3">
    <source>
        <dbReference type="Google" id="ProtNLM"/>
    </source>
</evidence>
<dbReference type="EMBL" id="AP024485">
    <property type="protein sequence ID" value="BCS87573.1"/>
    <property type="molecule type" value="Genomic_DNA"/>
</dbReference>
<proteinExistence type="predicted"/>
<evidence type="ECO:0000313" key="1">
    <source>
        <dbReference type="EMBL" id="BCS87573.1"/>
    </source>
</evidence>
<name>A0ABM7P3Z8_9BACT</name>
<sequence length="139" mass="15521">MFRINGNIILFLFFILSICGCSGSSSVDGGLNVSEILTLDNEYESEISTETDQMFALDMNNPLAKGHKLTGASFDPSLLRMERFIEYEDDGMRARYLFTALMDGKCEVLIKMQAISGGEEEVFKRVSVTIGGEDDGWFF</sequence>
<evidence type="ECO:0000313" key="2">
    <source>
        <dbReference type="Proteomes" id="UP001053296"/>
    </source>
</evidence>
<keyword evidence="2" id="KW-1185">Reference proteome</keyword>
<reference evidence="1" key="1">
    <citation type="journal article" date="2022" name="Arch. Microbiol.">
        <title>Pseudodesulfovibrio sediminis sp. nov., a mesophilic and neutrophilic sulfate-reducing bacterium isolated from sediment of a brackish lake.</title>
        <authorList>
            <person name="Takahashi A."/>
            <person name="Kojima H."/>
            <person name="Watanabe M."/>
            <person name="Fukui M."/>
        </authorList>
    </citation>
    <scope>NUCLEOTIDE SEQUENCE</scope>
    <source>
        <strain evidence="1">SF6</strain>
    </source>
</reference>